<keyword evidence="3" id="KW-0238">DNA-binding</keyword>
<dbReference type="InterPro" id="IPR044946">
    <property type="entry name" value="Restrct_endonuc_typeI_TRD_sf"/>
</dbReference>
<dbReference type="CDD" id="cd16961">
    <property type="entry name" value="RMtype1_S_TRD-CR_like"/>
    <property type="match status" value="1"/>
</dbReference>
<name>A0A1G8AGI9_9ACTN</name>
<feature type="domain" description="Type I restriction modification DNA specificity" evidence="4">
    <location>
        <begin position="207"/>
        <end position="349"/>
    </location>
</feature>
<accession>A0A1G8AGI9</accession>
<dbReference type="RefSeq" id="WP_091069438.1">
    <property type="nucleotide sequence ID" value="NZ_FNCF01000014.1"/>
</dbReference>
<dbReference type="EMBL" id="FNCF01000014">
    <property type="protein sequence ID" value="SDH20115.1"/>
    <property type="molecule type" value="Genomic_DNA"/>
</dbReference>
<evidence type="ECO:0000256" key="1">
    <source>
        <dbReference type="ARBA" id="ARBA00010923"/>
    </source>
</evidence>
<dbReference type="CDD" id="cd17273">
    <property type="entry name" value="RMtype1_S_EcoJA69PI-TRD1-CR1_like"/>
    <property type="match status" value="1"/>
</dbReference>
<dbReference type="Gene3D" id="3.90.220.20">
    <property type="entry name" value="DNA methylase specificity domains"/>
    <property type="match status" value="2"/>
</dbReference>
<sequence length="425" mass="45310">MPEWTTSTIAEIADKSLRSIAIGPFGSALKAEVYSRSGVAVVRGQDITAGKSLSAQDRVYVPKDVAAQFPACIVRDGDLVFPHRGAIGRVGIVSGEELLISSSLMKLSVDKSRFDPLFIFYYFRWRGRDELLARASTVGTPGIGQPLASLRGIPITYPPLNSQRAIAEVLGALDDKIAANASALALLDELGQTEFTRARQAVVSAPVSFGDVAAIGGGGTPKTAIADYWDGDVAWATPTDVTGLAAPYLNYTKRSLTAEGLASCSSPLYPAGSILMTSRATIGAFAIAQNPMAVNQGFIVVNAINPDHQWWLFHEMRARVDEFLAFANGATFLELPRGRFKALPVQIPHEDVARAFRSAATSLHERAVALVEENERLSATRDELLPLLMSGRITIRGAEGVDALVSGVAAGSLAVPDTTTTLENR</sequence>
<dbReference type="GO" id="GO:0003677">
    <property type="term" value="F:DNA binding"/>
    <property type="evidence" value="ECO:0007669"/>
    <property type="project" value="UniProtKB-KW"/>
</dbReference>
<keyword evidence="6" id="KW-1185">Reference proteome</keyword>
<dbReference type="OrthoDB" id="9798929at2"/>
<dbReference type="SUPFAM" id="SSF116734">
    <property type="entry name" value="DNA methylase specificity domain"/>
    <property type="match status" value="2"/>
</dbReference>
<keyword evidence="2" id="KW-0680">Restriction system</keyword>
<evidence type="ECO:0000256" key="3">
    <source>
        <dbReference type="ARBA" id="ARBA00023125"/>
    </source>
</evidence>
<comment type="similarity">
    <text evidence="1">Belongs to the type-I restriction system S methylase family.</text>
</comment>
<dbReference type="PANTHER" id="PTHR30408">
    <property type="entry name" value="TYPE-1 RESTRICTION ENZYME ECOKI SPECIFICITY PROTEIN"/>
    <property type="match status" value="1"/>
</dbReference>
<gene>
    <name evidence="5" type="ORF">SAMN05660324_0136</name>
</gene>
<dbReference type="AlphaFoldDB" id="A0A1G8AGI9"/>
<organism evidence="5 6">
    <name type="scientific">Klenkia brasiliensis</name>
    <dbReference type="NCBI Taxonomy" id="333142"/>
    <lineage>
        <taxon>Bacteria</taxon>
        <taxon>Bacillati</taxon>
        <taxon>Actinomycetota</taxon>
        <taxon>Actinomycetes</taxon>
        <taxon>Geodermatophilales</taxon>
        <taxon>Geodermatophilaceae</taxon>
        <taxon>Klenkia</taxon>
    </lineage>
</organism>
<dbReference type="InterPro" id="IPR052021">
    <property type="entry name" value="Type-I_RS_S_subunit"/>
</dbReference>
<evidence type="ECO:0000313" key="6">
    <source>
        <dbReference type="Proteomes" id="UP000198863"/>
    </source>
</evidence>
<evidence type="ECO:0000259" key="4">
    <source>
        <dbReference type="Pfam" id="PF01420"/>
    </source>
</evidence>
<dbReference type="Gene3D" id="1.10.287.1120">
    <property type="entry name" value="Bipartite methylase S protein"/>
    <property type="match status" value="1"/>
</dbReference>
<dbReference type="Proteomes" id="UP000198863">
    <property type="component" value="Unassembled WGS sequence"/>
</dbReference>
<dbReference type="PANTHER" id="PTHR30408:SF12">
    <property type="entry name" value="TYPE I RESTRICTION ENZYME MJAVIII SPECIFICITY SUBUNIT"/>
    <property type="match status" value="1"/>
</dbReference>
<evidence type="ECO:0000313" key="5">
    <source>
        <dbReference type="EMBL" id="SDH20115.1"/>
    </source>
</evidence>
<evidence type="ECO:0000256" key="2">
    <source>
        <dbReference type="ARBA" id="ARBA00022747"/>
    </source>
</evidence>
<reference evidence="6" key="1">
    <citation type="submission" date="2016-10" db="EMBL/GenBank/DDBJ databases">
        <authorList>
            <person name="Varghese N."/>
            <person name="Submissions S."/>
        </authorList>
    </citation>
    <scope>NUCLEOTIDE SEQUENCE [LARGE SCALE GENOMIC DNA]</scope>
    <source>
        <strain evidence="6">DSM 44526</strain>
    </source>
</reference>
<dbReference type="Pfam" id="PF01420">
    <property type="entry name" value="Methylase_S"/>
    <property type="match status" value="2"/>
</dbReference>
<dbReference type="GO" id="GO:0009307">
    <property type="term" value="P:DNA restriction-modification system"/>
    <property type="evidence" value="ECO:0007669"/>
    <property type="project" value="UniProtKB-KW"/>
</dbReference>
<dbReference type="InterPro" id="IPR000055">
    <property type="entry name" value="Restrct_endonuc_typeI_TRD"/>
</dbReference>
<proteinExistence type="inferred from homology"/>
<protein>
    <submittedName>
        <fullName evidence="5">Type I restriction enzyme, S subunit</fullName>
    </submittedName>
</protein>
<feature type="domain" description="Type I restriction modification DNA specificity" evidence="4">
    <location>
        <begin position="60"/>
        <end position="180"/>
    </location>
</feature>